<dbReference type="Proteomes" id="UP000650833">
    <property type="component" value="Unassembled WGS sequence"/>
</dbReference>
<keyword evidence="1" id="KW-1133">Transmembrane helix</keyword>
<sequence length="265" mass="30251">MASITATATQLNGHYANQYPNHNNNKLIPPHLPHNKAYTQYAPNFIIALSALYLIAFLLHYFLKKCRKYRDKKQQREKQHLKSTWKKAIAKFEIYSKNDSNVLYPDSTYNKQQSYISSASSFTLNNHSSPASSSSITATTAAISINIDTIDKKHCPHYNSNRHQPSSPSSSSLCSFTTADTTTVDFSKIDHQHHPVIGSVEKEPKDDVHGGRLSRHMFGSETLTNYWKINNNKRLSLLWQWSVAMGYCEYSHAKILNNMVQQLQR</sequence>
<organism evidence="2 3">
    <name type="scientific">Mucor plumbeus</name>
    <dbReference type="NCBI Taxonomy" id="97098"/>
    <lineage>
        <taxon>Eukaryota</taxon>
        <taxon>Fungi</taxon>
        <taxon>Fungi incertae sedis</taxon>
        <taxon>Mucoromycota</taxon>
        <taxon>Mucoromycotina</taxon>
        <taxon>Mucoromycetes</taxon>
        <taxon>Mucorales</taxon>
        <taxon>Mucorineae</taxon>
        <taxon>Mucoraceae</taxon>
        <taxon>Mucor</taxon>
    </lineage>
</organism>
<accession>A0A8H7USL8</accession>
<keyword evidence="1" id="KW-0812">Transmembrane</keyword>
<name>A0A8H7USL8_9FUNG</name>
<dbReference type="EMBL" id="JAEPRC010000612">
    <property type="protein sequence ID" value="KAG2194060.1"/>
    <property type="molecule type" value="Genomic_DNA"/>
</dbReference>
<dbReference type="AlphaFoldDB" id="A0A8H7USL8"/>
<protein>
    <submittedName>
        <fullName evidence="2">Uncharacterized protein</fullName>
    </submittedName>
</protein>
<keyword evidence="3" id="KW-1185">Reference proteome</keyword>
<evidence type="ECO:0000256" key="1">
    <source>
        <dbReference type="SAM" id="Phobius"/>
    </source>
</evidence>
<dbReference type="OrthoDB" id="2267325at2759"/>
<feature type="transmembrane region" description="Helical" evidence="1">
    <location>
        <begin position="41"/>
        <end position="63"/>
    </location>
</feature>
<reference evidence="2" key="1">
    <citation type="submission" date="2020-12" db="EMBL/GenBank/DDBJ databases">
        <title>Metabolic potential, ecology and presence of endohyphal bacteria is reflected in genomic diversity of Mucoromycotina.</title>
        <authorList>
            <person name="Muszewska A."/>
            <person name="Okrasinska A."/>
            <person name="Steczkiewicz K."/>
            <person name="Drgas O."/>
            <person name="Orlowska M."/>
            <person name="Perlinska-Lenart U."/>
            <person name="Aleksandrzak-Piekarczyk T."/>
            <person name="Szatraj K."/>
            <person name="Zielenkiewicz U."/>
            <person name="Pilsyk S."/>
            <person name="Malc E."/>
            <person name="Mieczkowski P."/>
            <person name="Kruszewska J.S."/>
            <person name="Biernat P."/>
            <person name="Pawlowska J."/>
        </authorList>
    </citation>
    <scope>NUCLEOTIDE SEQUENCE</scope>
    <source>
        <strain evidence="2">CBS 226.32</strain>
    </source>
</reference>
<proteinExistence type="predicted"/>
<evidence type="ECO:0000313" key="3">
    <source>
        <dbReference type="Proteomes" id="UP000650833"/>
    </source>
</evidence>
<gene>
    <name evidence="2" type="ORF">INT46_008212</name>
</gene>
<keyword evidence="1" id="KW-0472">Membrane</keyword>
<comment type="caution">
    <text evidence="2">The sequence shown here is derived from an EMBL/GenBank/DDBJ whole genome shotgun (WGS) entry which is preliminary data.</text>
</comment>
<evidence type="ECO:0000313" key="2">
    <source>
        <dbReference type="EMBL" id="KAG2194060.1"/>
    </source>
</evidence>